<keyword evidence="2" id="KW-1185">Reference proteome</keyword>
<accession>A0ABD0V5Y7</accession>
<organism evidence="1 2">
    <name type="scientific">Dendrobium thyrsiflorum</name>
    <name type="common">Pinecone-like raceme dendrobium</name>
    <name type="synonym">Orchid</name>
    <dbReference type="NCBI Taxonomy" id="117978"/>
    <lineage>
        <taxon>Eukaryota</taxon>
        <taxon>Viridiplantae</taxon>
        <taxon>Streptophyta</taxon>
        <taxon>Embryophyta</taxon>
        <taxon>Tracheophyta</taxon>
        <taxon>Spermatophyta</taxon>
        <taxon>Magnoliopsida</taxon>
        <taxon>Liliopsida</taxon>
        <taxon>Asparagales</taxon>
        <taxon>Orchidaceae</taxon>
        <taxon>Epidendroideae</taxon>
        <taxon>Malaxideae</taxon>
        <taxon>Dendrobiinae</taxon>
        <taxon>Dendrobium</taxon>
    </lineage>
</organism>
<proteinExistence type="predicted"/>
<dbReference type="EMBL" id="JANQDX010000008">
    <property type="protein sequence ID" value="KAL0920349.1"/>
    <property type="molecule type" value="Genomic_DNA"/>
</dbReference>
<evidence type="ECO:0000313" key="2">
    <source>
        <dbReference type="Proteomes" id="UP001552299"/>
    </source>
</evidence>
<comment type="caution">
    <text evidence="1">The sequence shown here is derived from an EMBL/GenBank/DDBJ whole genome shotgun (WGS) entry which is preliminary data.</text>
</comment>
<evidence type="ECO:0000313" key="1">
    <source>
        <dbReference type="EMBL" id="KAL0920349.1"/>
    </source>
</evidence>
<dbReference type="AlphaFoldDB" id="A0ABD0V5Y7"/>
<name>A0ABD0V5Y7_DENTH</name>
<reference evidence="1 2" key="1">
    <citation type="journal article" date="2024" name="Plant Biotechnol. J.">
        <title>Dendrobium thyrsiflorum genome and its molecular insights into genes involved in important horticultural traits.</title>
        <authorList>
            <person name="Chen B."/>
            <person name="Wang J.Y."/>
            <person name="Zheng P.J."/>
            <person name="Li K.L."/>
            <person name="Liang Y.M."/>
            <person name="Chen X.F."/>
            <person name="Zhang C."/>
            <person name="Zhao X."/>
            <person name="He X."/>
            <person name="Zhang G.Q."/>
            <person name="Liu Z.J."/>
            <person name="Xu Q."/>
        </authorList>
    </citation>
    <scope>NUCLEOTIDE SEQUENCE [LARGE SCALE GENOMIC DNA]</scope>
    <source>
        <strain evidence="1">GZMU011</strain>
    </source>
</reference>
<dbReference type="Proteomes" id="UP001552299">
    <property type="component" value="Unassembled WGS sequence"/>
</dbReference>
<sequence>MIIDMSSKYYLDRARISRFKGEGYECTILHLIGGNWRSSNVLMCDIEDLSAAQSSYLTAIQDSPMDLSVNAELKMINLKLSVAQARWFDWISQRGKAKWLSSGEDDLKFLYTKINYRNNTNLIRSISSDGVLHTYNTDVLHSIESVHDVVTPGSKIQLR</sequence>
<gene>
    <name evidence="1" type="ORF">M5K25_009477</name>
</gene>
<protein>
    <submittedName>
        <fullName evidence="1">Uncharacterized protein</fullName>
    </submittedName>
</protein>